<dbReference type="HOGENOM" id="CLU_070585_0_0_4"/>
<evidence type="ECO:0000313" key="1">
    <source>
        <dbReference type="EMBL" id="ADG32336.1"/>
    </source>
</evidence>
<dbReference type="PANTHER" id="PTHR30458:SF0">
    <property type="entry name" value="1,2-PHENYLACETYL-COA EPOXIDASE, SUBUNIT C"/>
    <property type="match status" value="1"/>
</dbReference>
<dbReference type="Gene3D" id="1.20.1260.10">
    <property type="match status" value="1"/>
</dbReference>
<dbReference type="InterPro" id="IPR007814">
    <property type="entry name" value="PaaA_PaaC"/>
</dbReference>
<dbReference type="Pfam" id="PF05138">
    <property type="entry name" value="PaaA_PaaC"/>
    <property type="match status" value="1"/>
</dbReference>
<dbReference type="InterPro" id="IPR011882">
    <property type="entry name" value="PaaC"/>
</dbReference>
<dbReference type="GO" id="GO:0010124">
    <property type="term" value="P:phenylacetate catabolic process"/>
    <property type="evidence" value="ECO:0007669"/>
    <property type="project" value="InterPro"/>
</dbReference>
<organism evidence="1">
    <name type="scientific">Thiomonas intermedia (strain K12)</name>
    <name type="common">Thiobacillus intermedius</name>
    <dbReference type="NCBI Taxonomy" id="75379"/>
    <lineage>
        <taxon>Bacteria</taxon>
        <taxon>Pseudomonadati</taxon>
        <taxon>Pseudomonadota</taxon>
        <taxon>Betaproteobacteria</taxon>
        <taxon>Burkholderiales</taxon>
        <taxon>Thiomonas</taxon>
    </lineage>
</organism>
<dbReference type="AlphaFoldDB" id="D5WZD8"/>
<dbReference type="GO" id="GO:0005829">
    <property type="term" value="C:cytosol"/>
    <property type="evidence" value="ECO:0007669"/>
    <property type="project" value="TreeGrafter"/>
</dbReference>
<gene>
    <name evidence="1" type="ordered locus">Tint_3002</name>
</gene>
<dbReference type="InterPro" id="IPR009078">
    <property type="entry name" value="Ferritin-like_SF"/>
</dbReference>
<dbReference type="InterPro" id="IPR012347">
    <property type="entry name" value="Ferritin-like"/>
</dbReference>
<dbReference type="BioCyc" id="TINT75379:TINT_RS15045-MONOMER"/>
<accession>D5WZD8</accession>
<dbReference type="STRING" id="75379.Tint_3002"/>
<name>D5WZD8_THIK1</name>
<dbReference type="KEGG" id="tin:Tint_3002"/>
<dbReference type="NCBIfam" id="TIGR02158">
    <property type="entry name" value="PA_CoA_Oxy3"/>
    <property type="match status" value="1"/>
</dbReference>
<reference evidence="1" key="1">
    <citation type="submission" date="2010-04" db="EMBL/GenBank/DDBJ databases">
        <title>Complete sequence of Thiomonas intermedia K12.</title>
        <authorList>
            <consortium name="US DOE Joint Genome Institute"/>
            <person name="Lucas S."/>
            <person name="Copeland A."/>
            <person name="Lapidus A."/>
            <person name="Cheng J.-F."/>
            <person name="Bruce D."/>
            <person name="Goodwin L."/>
            <person name="Pitluck S."/>
            <person name="Davenport K."/>
            <person name="Detter J.C."/>
            <person name="Han C."/>
            <person name="Tapia R."/>
            <person name="Land M."/>
            <person name="Hauser L."/>
            <person name="Kyrpides N."/>
            <person name="Ovchinnikova G."/>
            <person name="Kerfeld C.A."/>
            <person name="Cannon G.C."/>
            <person name="Heinhorst S."/>
            <person name="Woyke T."/>
        </authorList>
    </citation>
    <scope>NUCLEOTIDE SEQUENCE [LARGE SCALE GENOMIC DNA]</scope>
    <source>
        <strain evidence="1">K12</strain>
    </source>
</reference>
<dbReference type="PIRSF" id="PIRSF037834">
    <property type="entry name" value="PA_CoA_Oase3"/>
    <property type="match status" value="1"/>
</dbReference>
<dbReference type="EMBL" id="CP002021">
    <property type="protein sequence ID" value="ADG32336.1"/>
    <property type="molecule type" value="Genomic_DNA"/>
</dbReference>
<dbReference type="eggNOG" id="COG3396">
    <property type="taxonomic scope" value="Bacteria"/>
</dbReference>
<dbReference type="PANTHER" id="PTHR30458">
    <property type="entry name" value="PHENYLACETIC ACID DEGRADATION PROTEIN PAA"/>
    <property type="match status" value="1"/>
</dbReference>
<dbReference type="InterPro" id="IPR052703">
    <property type="entry name" value="Aromatic_CoA_ox/epox"/>
</dbReference>
<protein>
    <submittedName>
        <fullName evidence="1">Phenylacetate-CoA oxygenase, PaaI subunit</fullName>
    </submittedName>
</protein>
<dbReference type="SUPFAM" id="SSF47240">
    <property type="entry name" value="Ferritin-like"/>
    <property type="match status" value="1"/>
</dbReference>
<proteinExistence type="predicted"/>
<sequence>MRDSITVSTDPTVRYLLRLADTCLIHAQRLGEWCGHAPIIEEDIALTNIALDLIGQARGILTRAGQLGGQQLDEDQLAFLRDERDYLNPTLVELPRGDFAIATVRNLMVAALLEPLWMRLQASSDVEVAAVAGKAVKEARYHHRHAADWLVRLGDGTAESRRRIETALDRLWPYSRELFEPDAIDEAAFASGLGPRWADLREPWMAAMRDAIDSAGLAIPAEKTFLSTGRMGIHSEHMGHMLAEMQYLQRSYPGGVW</sequence>